<feature type="region of interest" description="Disordered" evidence="1">
    <location>
        <begin position="385"/>
        <end position="423"/>
    </location>
</feature>
<dbReference type="InterPro" id="IPR005534">
    <property type="entry name" value="Curli_assmbl/transp-comp_CsgG"/>
</dbReference>
<dbReference type="EMBL" id="JBAKFM010000002">
    <property type="protein sequence ID" value="MEX0468958.1"/>
    <property type="molecule type" value="Genomic_DNA"/>
</dbReference>
<protein>
    <submittedName>
        <fullName evidence="2">CsgG/HfaB family protein</fullName>
    </submittedName>
</protein>
<comment type="caution">
    <text evidence="2">The sequence shown here is derived from an EMBL/GenBank/DDBJ whole genome shotgun (WGS) entry which is preliminary data.</text>
</comment>
<feature type="compositionally biased region" description="Acidic residues" evidence="1">
    <location>
        <begin position="410"/>
        <end position="423"/>
    </location>
</feature>
<organism evidence="2 3">
    <name type="scientific">Spiribacter pallidus</name>
    <dbReference type="NCBI Taxonomy" id="1987936"/>
    <lineage>
        <taxon>Bacteria</taxon>
        <taxon>Pseudomonadati</taxon>
        <taxon>Pseudomonadota</taxon>
        <taxon>Gammaproteobacteria</taxon>
        <taxon>Chromatiales</taxon>
        <taxon>Ectothiorhodospiraceae</taxon>
        <taxon>Spiribacter</taxon>
    </lineage>
</organism>
<evidence type="ECO:0000313" key="3">
    <source>
        <dbReference type="Proteomes" id="UP001556709"/>
    </source>
</evidence>
<evidence type="ECO:0000313" key="2">
    <source>
        <dbReference type="EMBL" id="MEX0468958.1"/>
    </source>
</evidence>
<evidence type="ECO:0000256" key="1">
    <source>
        <dbReference type="SAM" id="MobiDB-lite"/>
    </source>
</evidence>
<keyword evidence="3" id="KW-1185">Reference proteome</keyword>
<gene>
    <name evidence="2" type="ORF">V6X73_04355</name>
</gene>
<reference evidence="2 3" key="1">
    <citation type="submission" date="2024-02" db="EMBL/GenBank/DDBJ databases">
        <title>New especies of Spiribacter isolated from saline water.</title>
        <authorList>
            <person name="Leon M.J."/>
            <person name="De La Haba R."/>
            <person name="Sanchez-Porro C."/>
            <person name="Ventosa A."/>
        </authorList>
    </citation>
    <scope>NUCLEOTIDE SEQUENCE [LARGE SCALE GENOMIC DNA]</scope>
    <source>
        <strain evidence="3">ag22IC6-390</strain>
    </source>
</reference>
<dbReference type="Gene3D" id="3.40.50.10610">
    <property type="entry name" value="ABC-type transport auxiliary lipoprotein component"/>
    <property type="match status" value="1"/>
</dbReference>
<accession>A0ABV3TBE8</accession>
<dbReference type="Proteomes" id="UP001556709">
    <property type="component" value="Unassembled WGS sequence"/>
</dbReference>
<dbReference type="RefSeq" id="WP_367958821.1">
    <property type="nucleotide sequence ID" value="NZ_JBAKFK010000002.1"/>
</dbReference>
<feature type="compositionally biased region" description="Low complexity" evidence="1">
    <location>
        <begin position="386"/>
        <end position="398"/>
    </location>
</feature>
<proteinExistence type="predicted"/>
<dbReference type="Pfam" id="PF03783">
    <property type="entry name" value="CsgG"/>
    <property type="match status" value="1"/>
</dbReference>
<sequence length="423" mass="45805">MIQHEKMWPERATFILAVVFLMFISTVHARVSYVEVETRGEGSTQNIAIASALREAVLSVNGGQLAGVSESAQATLALDTEDGSSVASSSMTSEAIATQTEGVVDSYTLLEASEEQGLWSVKLRARVAKYEVSAQAERLRMAVMPFRLMNSDQASFELAVTDALTTSLTQSRRFAMLDRDFLEEQSKELGFVASGGAATPELARLGNRLGTDYLIVGRIEQANLSERTIELSSTGQSRTITTASADVSYRIIDVATTQIKYSDRWQGSGRDLTLSQLARRGGSEIGETILNAIFPIMVASYSNNTVTLGQGGNDIQIGDRYRLVQYGEPIVDPYTQESLGREERSVGVIEITSVQAKLSNASVIETTVDLGAQFRQGDFIVRPMEASGSSRSAGGSQAKNAEATAQDGQEAVDEMTQEMEDVW</sequence>
<name>A0ABV3TBE8_9GAMM</name>